<protein>
    <recommendedName>
        <fullName evidence="3">Tetratricopeptide repeat-like domain-containing protein</fullName>
    </recommendedName>
</protein>
<dbReference type="SUPFAM" id="SSF48452">
    <property type="entry name" value="TPR-like"/>
    <property type="match status" value="1"/>
</dbReference>
<name>A0A0Q4BBG6_9BACT</name>
<dbReference type="Proteomes" id="UP000054172">
    <property type="component" value="Unassembled WGS sequence"/>
</dbReference>
<dbReference type="PATRIC" id="fig|1702214.3.peg.798"/>
<sequence>MLAICLSFSAFSQSSTPLMGIEGKIGAALGRSFAMQNLSSLDSLDGVLSADALKANRLAAYWRNFIQYYRSVYYLKTGDRSASEKAINQAIGSIESLGDKSAEDWALLAACQSFGLMFKNGAEAGALLQKVGESAHKALELDPTNARAWFVLGQSDYYTPAQFGGGKKAEGYLLKAANSTQPAVEGGTMPTWGREQAIGMLIDLYAKQEKWAEAKQWLGVAERDYPQSQYLEQARKALEGK</sequence>
<dbReference type="InterPro" id="IPR011990">
    <property type="entry name" value="TPR-like_helical_dom_sf"/>
</dbReference>
<reference evidence="1" key="1">
    <citation type="submission" date="2015-08" db="EMBL/GenBank/DDBJ databases">
        <title>Candidatus Bacteriodes Periocalifornicus.</title>
        <authorList>
            <person name="McLean J.S."/>
            <person name="Kelley S."/>
        </authorList>
    </citation>
    <scope>NUCLEOTIDE SEQUENCE [LARGE SCALE GENOMIC DNA]</scope>
    <source>
        <strain evidence="1">12B</strain>
    </source>
</reference>
<keyword evidence="2" id="KW-1185">Reference proteome</keyword>
<proteinExistence type="predicted"/>
<dbReference type="AlphaFoldDB" id="A0A0Q4BBG6"/>
<comment type="caution">
    <text evidence="1">The sequence shown here is derived from an EMBL/GenBank/DDBJ whole genome shotgun (WGS) entry which is preliminary data.</text>
</comment>
<evidence type="ECO:0000313" key="1">
    <source>
        <dbReference type="EMBL" id="KQM09649.1"/>
    </source>
</evidence>
<gene>
    <name evidence="1" type="ORF">AL399_00750</name>
</gene>
<evidence type="ECO:0008006" key="3">
    <source>
        <dbReference type="Google" id="ProtNLM"/>
    </source>
</evidence>
<evidence type="ECO:0000313" key="2">
    <source>
        <dbReference type="Proteomes" id="UP000054172"/>
    </source>
</evidence>
<dbReference type="Gene3D" id="1.25.40.10">
    <property type="entry name" value="Tetratricopeptide repeat domain"/>
    <property type="match status" value="1"/>
</dbReference>
<organism evidence="1 2">
    <name type="scientific">Candidatus [Bacteroides] periocalifornicus</name>
    <dbReference type="NCBI Taxonomy" id="1702214"/>
    <lineage>
        <taxon>Bacteria</taxon>
        <taxon>Pseudomonadati</taxon>
        <taxon>Bacteroidota</taxon>
    </lineage>
</organism>
<dbReference type="EMBL" id="LIIK01000002">
    <property type="protein sequence ID" value="KQM09649.1"/>
    <property type="molecule type" value="Genomic_DNA"/>
</dbReference>
<accession>A0A0Q4BBG6</accession>